<evidence type="ECO:0000256" key="2">
    <source>
        <dbReference type="ARBA" id="ARBA00023140"/>
    </source>
</evidence>
<dbReference type="CDD" id="cd06558">
    <property type="entry name" value="crotonase-like"/>
    <property type="match status" value="1"/>
</dbReference>
<dbReference type="InterPro" id="IPR014748">
    <property type="entry name" value="Enoyl-CoA_hydra_C"/>
</dbReference>
<proteinExistence type="predicted"/>
<organism evidence="4 5">
    <name type="scientific">Dinoponera quadriceps</name>
    <name type="common">South American ant</name>
    <dbReference type="NCBI Taxonomy" id="609295"/>
    <lineage>
        <taxon>Eukaryota</taxon>
        <taxon>Metazoa</taxon>
        <taxon>Ecdysozoa</taxon>
        <taxon>Arthropoda</taxon>
        <taxon>Hexapoda</taxon>
        <taxon>Insecta</taxon>
        <taxon>Pterygota</taxon>
        <taxon>Neoptera</taxon>
        <taxon>Endopterygota</taxon>
        <taxon>Hymenoptera</taxon>
        <taxon>Apocrita</taxon>
        <taxon>Aculeata</taxon>
        <taxon>Formicoidea</taxon>
        <taxon>Formicidae</taxon>
        <taxon>Ponerinae</taxon>
        <taxon>Ponerini</taxon>
        <taxon>Dinoponera</taxon>
    </lineage>
</organism>
<dbReference type="GO" id="GO:0004165">
    <property type="term" value="F:delta(3)-delta(2)-enoyl-CoA isomerase activity"/>
    <property type="evidence" value="ECO:0007669"/>
    <property type="project" value="UniProtKB-ARBA"/>
</dbReference>
<dbReference type="Proteomes" id="UP000515204">
    <property type="component" value="Unplaced"/>
</dbReference>
<evidence type="ECO:0000313" key="5">
    <source>
        <dbReference type="RefSeq" id="XP_014475590.1"/>
    </source>
</evidence>
<keyword evidence="4" id="KW-1185">Reference proteome</keyword>
<comment type="subcellular location">
    <subcellularLocation>
        <location evidence="1">Peroxisome</location>
    </subcellularLocation>
</comment>
<dbReference type="GO" id="GO:0005777">
    <property type="term" value="C:peroxisome"/>
    <property type="evidence" value="ECO:0007669"/>
    <property type="project" value="UniProtKB-SubCell"/>
</dbReference>
<name>A0A6P3XBB5_DINQU</name>
<dbReference type="Pfam" id="PF00378">
    <property type="entry name" value="ECH_1"/>
    <property type="match status" value="1"/>
</dbReference>
<dbReference type="SUPFAM" id="SSF52096">
    <property type="entry name" value="ClpP/crotonase"/>
    <property type="match status" value="1"/>
</dbReference>
<dbReference type="OrthoDB" id="409763at2759"/>
<dbReference type="InterPro" id="IPR029045">
    <property type="entry name" value="ClpP/crotonase-like_dom_sf"/>
</dbReference>
<dbReference type="InterPro" id="IPR001753">
    <property type="entry name" value="Enoyl-CoA_hydra/iso"/>
</dbReference>
<evidence type="ECO:0000256" key="3">
    <source>
        <dbReference type="ARBA" id="ARBA00023235"/>
    </source>
</evidence>
<dbReference type="GeneID" id="106744934"/>
<dbReference type="Gene3D" id="1.10.12.10">
    <property type="entry name" value="Lyase 2-enoyl-coa Hydratase, Chain A, domain 2"/>
    <property type="match status" value="1"/>
</dbReference>
<dbReference type="PANTHER" id="PTHR43684:SF1">
    <property type="entry name" value="ENOYL-COA DELTA ISOMERASE 2"/>
    <property type="match status" value="1"/>
</dbReference>
<keyword evidence="3 5" id="KW-0413">Isomerase</keyword>
<gene>
    <name evidence="5" type="primary">LOC106744934</name>
</gene>
<dbReference type="InterPro" id="IPR051053">
    <property type="entry name" value="ECH/Chromodomain_protein"/>
</dbReference>
<reference evidence="5" key="1">
    <citation type="submission" date="2025-08" db="UniProtKB">
        <authorList>
            <consortium name="RefSeq"/>
        </authorList>
    </citation>
    <scope>IDENTIFICATION</scope>
</reference>
<evidence type="ECO:0000256" key="1">
    <source>
        <dbReference type="ARBA" id="ARBA00004275"/>
    </source>
</evidence>
<dbReference type="KEGG" id="dqu:106744934"/>
<protein>
    <submittedName>
        <fullName evidence="5">Enoyl-CoA delta isomerase 2, mitochondrial isoform X1</fullName>
    </submittedName>
</protein>
<dbReference type="AlphaFoldDB" id="A0A6P3XBB5"/>
<evidence type="ECO:0000313" key="4">
    <source>
        <dbReference type="Proteomes" id="UP000515204"/>
    </source>
</evidence>
<sequence>MADGSSTILSTLENQIQKVVINRPTKNNALSLSMYKELTMLLNESGKNNKVLMFVLTATGNFFSSGNDIDITSMEFSHDNLQNANLTFKEFVDALIMYPKLLVAIVNGPAIGIACTMLGLFDMVYASDKAYFRTPFSSLGLIAEGCSTYTFPRLLGSSKAGDMLYMGYKMSAHEAKQYGLVSEVYNHNVLEVWDYLNQVSKLSSESIMATKGLVVKWKRETLLEVNAEETKELLKRWESPDLLERFLTFLTRKNKL</sequence>
<accession>A0A6P3XBB5</accession>
<dbReference type="RefSeq" id="XP_014475590.1">
    <property type="nucleotide sequence ID" value="XM_014620104.1"/>
</dbReference>
<keyword evidence="2" id="KW-0576">Peroxisome</keyword>
<dbReference type="Gene3D" id="3.90.226.10">
    <property type="entry name" value="2-enoyl-CoA Hydratase, Chain A, domain 1"/>
    <property type="match status" value="1"/>
</dbReference>
<dbReference type="PANTHER" id="PTHR43684">
    <property type="match status" value="1"/>
</dbReference>